<dbReference type="InterPro" id="IPR048997">
    <property type="entry name" value="Stonustoxin-like_helical"/>
</dbReference>
<dbReference type="Gene3D" id="2.60.40.10">
    <property type="entry name" value="Immunoglobulins"/>
    <property type="match status" value="1"/>
</dbReference>
<dbReference type="Gene3D" id="2.60.120.200">
    <property type="match status" value="1"/>
</dbReference>
<dbReference type="SUPFAM" id="SSF49899">
    <property type="entry name" value="Concanavalin A-like lectins/glucanases"/>
    <property type="match status" value="1"/>
</dbReference>
<dbReference type="EMBL" id="QNUK01001151">
    <property type="protein sequence ID" value="KAF5886871.1"/>
    <property type="molecule type" value="Genomic_DNA"/>
</dbReference>
<feature type="domain" description="Galectin" evidence="3">
    <location>
        <begin position="649"/>
        <end position="777"/>
    </location>
</feature>
<dbReference type="CDD" id="cd00070">
    <property type="entry name" value="GLECT"/>
    <property type="match status" value="1"/>
</dbReference>
<dbReference type="SMART" id="SM00276">
    <property type="entry name" value="GLECT"/>
    <property type="match status" value="1"/>
</dbReference>
<dbReference type="PROSITE" id="PS51304">
    <property type="entry name" value="GALECTIN"/>
    <property type="match status" value="1"/>
</dbReference>
<dbReference type="PANTHER" id="PTHR31594">
    <property type="entry name" value="AIG1-TYPE G DOMAIN-CONTAINING PROTEIN"/>
    <property type="match status" value="1"/>
</dbReference>
<dbReference type="AlphaFoldDB" id="A0A8J4TBG9"/>
<dbReference type="OrthoDB" id="6251307at2759"/>
<dbReference type="InterPro" id="IPR013783">
    <property type="entry name" value="Ig-like_fold"/>
</dbReference>
<dbReference type="Pfam" id="PF21109">
    <property type="entry name" value="Stonustoxin_helical"/>
    <property type="match status" value="1"/>
</dbReference>
<gene>
    <name evidence="4" type="ORF">DAT39_022417</name>
</gene>
<evidence type="ECO:0000259" key="2">
    <source>
        <dbReference type="PROSITE" id="PS50853"/>
    </source>
</evidence>
<evidence type="ECO:0000313" key="5">
    <source>
        <dbReference type="Proteomes" id="UP000727407"/>
    </source>
</evidence>
<evidence type="ECO:0000259" key="3">
    <source>
        <dbReference type="PROSITE" id="PS51304"/>
    </source>
</evidence>
<protein>
    <submittedName>
        <fullName evidence="4">Verrucotoxin subunit beta-like</fullName>
    </submittedName>
</protein>
<evidence type="ECO:0000313" key="4">
    <source>
        <dbReference type="EMBL" id="KAF5886871.1"/>
    </source>
</evidence>
<dbReference type="PROSITE" id="PS50853">
    <property type="entry name" value="FN3"/>
    <property type="match status" value="1"/>
</dbReference>
<dbReference type="InterPro" id="IPR013320">
    <property type="entry name" value="ConA-like_dom_sf"/>
</dbReference>
<organism evidence="4 5">
    <name type="scientific">Clarias magur</name>
    <name type="common">Asian catfish</name>
    <name type="synonym">Macropteronotus magur</name>
    <dbReference type="NCBI Taxonomy" id="1594786"/>
    <lineage>
        <taxon>Eukaryota</taxon>
        <taxon>Metazoa</taxon>
        <taxon>Chordata</taxon>
        <taxon>Craniata</taxon>
        <taxon>Vertebrata</taxon>
        <taxon>Euteleostomi</taxon>
        <taxon>Actinopterygii</taxon>
        <taxon>Neopterygii</taxon>
        <taxon>Teleostei</taxon>
        <taxon>Ostariophysi</taxon>
        <taxon>Siluriformes</taxon>
        <taxon>Clariidae</taxon>
        <taxon>Clarias</taxon>
    </lineage>
</organism>
<keyword evidence="1" id="KW-0430">Lectin</keyword>
<dbReference type="CDD" id="cd00063">
    <property type="entry name" value="FN3"/>
    <property type="match status" value="1"/>
</dbReference>
<comment type="caution">
    <text evidence="4">The sequence shown here is derived from an EMBL/GenBank/DDBJ whole genome shotgun (WGS) entry which is preliminary data.</text>
</comment>
<dbReference type="PANTHER" id="PTHR31594:SF11">
    <property type="entry name" value="NEOVERRUCOTOXIN SUBUNIT ALPHA-LIKE ISOFORM X1-RELATED"/>
    <property type="match status" value="1"/>
</dbReference>
<dbReference type="Pfam" id="PF00337">
    <property type="entry name" value="Gal-bind_lectin"/>
    <property type="match status" value="1"/>
</dbReference>
<dbReference type="Pfam" id="PF18078">
    <property type="entry name" value="Thioredoxin_11"/>
    <property type="match status" value="1"/>
</dbReference>
<dbReference type="Proteomes" id="UP000727407">
    <property type="component" value="Unassembled WGS sequence"/>
</dbReference>
<dbReference type="GO" id="GO:0030246">
    <property type="term" value="F:carbohydrate binding"/>
    <property type="evidence" value="ECO:0007669"/>
    <property type="project" value="UniProtKB-KW"/>
</dbReference>
<dbReference type="InterPro" id="IPR003961">
    <property type="entry name" value="FN3_dom"/>
</dbReference>
<evidence type="ECO:0000256" key="1">
    <source>
        <dbReference type="ARBA" id="ARBA00022734"/>
    </source>
</evidence>
<keyword evidence="5" id="KW-1185">Reference proteome</keyword>
<dbReference type="InterPro" id="IPR052090">
    <property type="entry name" value="Cytolytic_pore-forming_toxin"/>
</dbReference>
<dbReference type="InterPro" id="IPR040581">
    <property type="entry name" value="Thioredoxin_11"/>
</dbReference>
<feature type="domain" description="Fibronectin type-III" evidence="2">
    <location>
        <begin position="503"/>
        <end position="603"/>
    </location>
</feature>
<dbReference type="SUPFAM" id="SSF49265">
    <property type="entry name" value="Fibronectin type III"/>
    <property type="match status" value="1"/>
</dbReference>
<accession>A0A8J4TBG9</accession>
<reference evidence="4" key="1">
    <citation type="submission" date="2020-07" db="EMBL/GenBank/DDBJ databases">
        <title>Clarias magur genome sequencing, assembly and annotation.</title>
        <authorList>
            <person name="Kushwaha B."/>
            <person name="Kumar R."/>
            <person name="Das P."/>
            <person name="Joshi C.G."/>
            <person name="Kumar D."/>
            <person name="Nagpure N.S."/>
            <person name="Pandey M."/>
            <person name="Agarwal S."/>
            <person name="Srivastava S."/>
            <person name="Singh M."/>
            <person name="Sahoo L."/>
            <person name="Jayasankar P."/>
            <person name="Meher P.K."/>
            <person name="Koringa P.G."/>
            <person name="Iquebal M.A."/>
            <person name="Das S.P."/>
            <person name="Bit A."/>
            <person name="Patnaik S."/>
            <person name="Patel N."/>
            <person name="Shah T.M."/>
            <person name="Hinsu A."/>
            <person name="Jena J.K."/>
        </authorList>
    </citation>
    <scope>NUCLEOTIDE SEQUENCE</scope>
    <source>
        <strain evidence="4">CIFAMagur01</strain>
        <tissue evidence="4">Testis</tissue>
    </source>
</reference>
<dbReference type="SMART" id="SM00908">
    <property type="entry name" value="Gal-bind_lectin"/>
    <property type="match status" value="1"/>
</dbReference>
<sequence length="794" mass="89996">MEAETIEMAALGRALHPGMLYDRCSDTVIPGISLWDNETIKKGLISHRQPKTDMMFTASDCLSEKAKLLDVSPACTAGILGSLVDVGGSAKVLHDNKPSARQSRVTMQYSQTTRYEEFTLNRNIAYPKVFEDGTATHVVTAVLYGAQAFMVFDLTSEAYENKEEMDKTLNRMVTSIPLSDINVVGGLKMSNTENQLSDKIRCTFYGDCDLDWSPTTYKEALQLYQELPSLLRKREKDAVPIKVWLYPLAQLNKNTATLKREIRKTLIIKAGFILEDLVNGDIQCDDLITNTTVNDFLEVKRRVRTLQSLLQVYKLMFIKALHRLIPAIRSGKEQEQALADVIAIHHKSPFRAEMLNQWFENNESELHLLNLYVKQLSGAPVVKYSALLSNILIDPSVNTVVSFSFTFLTYEDPYLSILTTFLKGAEVKNLPPIPKSTKQSWFHIPELSRTMRENFSCFRSFFQANKDDPDIRFIILSASDPSNLEISTRFYKKGKLVDRAFQPVSKPPAPKVDIQDRNMILSLQKSPTGLTVRFRVEYRTTQATDSEADVEKWEVIETSDAQENFTLTGIMPANQYWVRYRAVSEAGVSEASDSVLIFRQGKLHFSVGQNWNWSTSSFAKGQRLGISHWELSNIKSDVKYPLCKPTQPYFYPITGGLKPGMALFFQGVVPVGSKGFAINLKAGRHEFDENMFHFTTDLSSVVCDTFSNAGWEKQELIEDPMFAEGEPFDIFILVSQLFYNVFVNGRYFHKFRERLTKTNVSIIHISGNVIMNTFAIFQAEDEHCPRKGSSLAEN</sequence>
<name>A0A8J4TBG9_CLAMG</name>
<dbReference type="InterPro" id="IPR001079">
    <property type="entry name" value="Galectin_CRD"/>
</dbReference>
<proteinExistence type="predicted"/>
<dbReference type="InterPro" id="IPR036116">
    <property type="entry name" value="FN3_sf"/>
</dbReference>